<organism evidence="1 2">
    <name type="scientific">Eretmocerus hayati</name>
    <dbReference type="NCBI Taxonomy" id="131215"/>
    <lineage>
        <taxon>Eukaryota</taxon>
        <taxon>Metazoa</taxon>
        <taxon>Ecdysozoa</taxon>
        <taxon>Arthropoda</taxon>
        <taxon>Hexapoda</taxon>
        <taxon>Insecta</taxon>
        <taxon>Pterygota</taxon>
        <taxon>Neoptera</taxon>
        <taxon>Endopterygota</taxon>
        <taxon>Hymenoptera</taxon>
        <taxon>Apocrita</taxon>
        <taxon>Proctotrupomorpha</taxon>
        <taxon>Chalcidoidea</taxon>
        <taxon>Aphelinidae</taxon>
        <taxon>Aphelininae</taxon>
        <taxon>Eretmocerus</taxon>
    </lineage>
</organism>
<evidence type="ECO:0000313" key="2">
    <source>
        <dbReference type="Proteomes" id="UP001239111"/>
    </source>
</evidence>
<evidence type="ECO:0000313" key="1">
    <source>
        <dbReference type="EMBL" id="KAJ8675066.1"/>
    </source>
</evidence>
<reference evidence="1" key="1">
    <citation type="submission" date="2023-04" db="EMBL/GenBank/DDBJ databases">
        <title>A chromosome-level genome assembly of the parasitoid wasp Eretmocerus hayati.</title>
        <authorList>
            <person name="Zhong Y."/>
            <person name="Liu S."/>
            <person name="Liu Y."/>
        </authorList>
    </citation>
    <scope>NUCLEOTIDE SEQUENCE</scope>
    <source>
        <strain evidence="1">ZJU_SS_LIU_2023</strain>
    </source>
</reference>
<keyword evidence="2" id="KW-1185">Reference proteome</keyword>
<sequence length="498" mass="57356">MDPWTLIIIIVLLVYITSKVIQMKNYFGAYGIPQPFELPFFGLLDWCFISKQHFNLAITDVYNVNKEAKYIGCYTFSNPVLMIRDLDLIKSILVKNFDHFAYHKHFVDEEVDPLFGKNLIFLNGERWREVRNILSPSFTSSKMRSMYELMLRCAESFVGQLQKLTSGHEAIDMKDVFTRFTNDVIATCAFGIEIDSLKNPENDFYTHGRRATSSSTSQMMKFFLLRMFPNLCRKIGVRVVSKKDTEFFINVIKTTLEMRKKQGIVRPDMLQLMINARVKSNNLDIIEMTAQAFIFFLGGFESTSSQLCMIAQELAMNPDCQRKLQHEVDNVMKKGNGKPDYDTVNDLPYLDAVFSEVLRLHSIAFLNRMCSKDFELPPSLPTSKPFTVKEGMELMIPVAAIHRDPQYFENPEKFDPDRYLDKKAASSDVMSMGFGLGPRMCIGNRFAILETKVLLLHLLSKYDLVVCEKTCIPLQYDKKNFAPTPKGGCWLQLKPRNE</sequence>
<proteinExistence type="predicted"/>
<protein>
    <submittedName>
        <fullName evidence="1">Uncharacterized protein</fullName>
    </submittedName>
</protein>
<accession>A0ACC2NV73</accession>
<comment type="caution">
    <text evidence="1">The sequence shown here is derived from an EMBL/GenBank/DDBJ whole genome shotgun (WGS) entry which is preliminary data.</text>
</comment>
<dbReference type="EMBL" id="CM056742">
    <property type="protein sequence ID" value="KAJ8675066.1"/>
    <property type="molecule type" value="Genomic_DNA"/>
</dbReference>
<name>A0ACC2NV73_9HYME</name>
<gene>
    <name evidence="1" type="ORF">QAD02_010852</name>
</gene>
<dbReference type="Proteomes" id="UP001239111">
    <property type="component" value="Chromosome 2"/>
</dbReference>